<protein>
    <submittedName>
        <fullName evidence="2">Uncharacterized protein (DUF2147 family)</fullName>
    </submittedName>
</protein>
<evidence type="ECO:0000313" key="3">
    <source>
        <dbReference type="Proteomes" id="UP001255185"/>
    </source>
</evidence>
<reference evidence="2 3" key="1">
    <citation type="submission" date="2023-07" db="EMBL/GenBank/DDBJ databases">
        <title>Sorghum-associated microbial communities from plants grown in Nebraska, USA.</title>
        <authorList>
            <person name="Schachtman D."/>
        </authorList>
    </citation>
    <scope>NUCLEOTIDE SEQUENCE [LARGE SCALE GENOMIC DNA]</scope>
    <source>
        <strain evidence="2 3">3773</strain>
    </source>
</reference>
<comment type="caution">
    <text evidence="2">The sequence shown here is derived from an EMBL/GenBank/DDBJ whole genome shotgun (WGS) entry which is preliminary data.</text>
</comment>
<feature type="domain" description="DUF2147" evidence="1">
    <location>
        <begin position="24"/>
        <end position="139"/>
    </location>
</feature>
<evidence type="ECO:0000259" key="1">
    <source>
        <dbReference type="Pfam" id="PF09917"/>
    </source>
</evidence>
<sequence>MKNVFLLIFTLFITSTYAQKTVLGKWKSIDDETGKALGIVEIYEEGGKIYGKIIDILIPKDKNKKCEKCPGEDKDKPILGLTIIKDLSKDGDEYNGGHILDPKHGKLYKCYLNLENEDKLKIRGYIGISLFGRTQYWHRVK</sequence>
<dbReference type="InterPro" id="IPR019223">
    <property type="entry name" value="DUF2147"/>
</dbReference>
<dbReference type="Proteomes" id="UP001255185">
    <property type="component" value="Unassembled WGS sequence"/>
</dbReference>
<dbReference type="PANTHER" id="PTHR36919:SF3">
    <property type="entry name" value="BLL5882 PROTEIN"/>
    <property type="match status" value="1"/>
</dbReference>
<gene>
    <name evidence="2" type="ORF">J2X31_002029</name>
</gene>
<evidence type="ECO:0000313" key="2">
    <source>
        <dbReference type="EMBL" id="MDR6968015.1"/>
    </source>
</evidence>
<keyword evidence="3" id="KW-1185">Reference proteome</keyword>
<dbReference type="Pfam" id="PF09917">
    <property type="entry name" value="DUF2147"/>
    <property type="match status" value="1"/>
</dbReference>
<dbReference type="EMBL" id="JAVDVI010000007">
    <property type="protein sequence ID" value="MDR6968015.1"/>
    <property type="molecule type" value="Genomic_DNA"/>
</dbReference>
<dbReference type="RefSeq" id="WP_310026431.1">
    <property type="nucleotide sequence ID" value="NZ_JAVDVI010000007.1"/>
</dbReference>
<organism evidence="2 3">
    <name type="scientific">Flavobacterium arsenatis</name>
    <dbReference type="NCBI Taxonomy" id="1484332"/>
    <lineage>
        <taxon>Bacteria</taxon>
        <taxon>Pseudomonadati</taxon>
        <taxon>Bacteroidota</taxon>
        <taxon>Flavobacteriia</taxon>
        <taxon>Flavobacteriales</taxon>
        <taxon>Flavobacteriaceae</taxon>
        <taxon>Flavobacterium</taxon>
    </lineage>
</organism>
<accession>A0ABU1TPW2</accession>
<dbReference type="PANTHER" id="PTHR36919">
    <property type="entry name" value="BLR1215 PROTEIN"/>
    <property type="match status" value="1"/>
</dbReference>
<name>A0ABU1TPW2_9FLAO</name>
<dbReference type="Gene3D" id="2.40.128.520">
    <property type="match status" value="1"/>
</dbReference>
<proteinExistence type="predicted"/>